<evidence type="ECO:0000313" key="2">
    <source>
        <dbReference type="EMBL" id="KKN37722.1"/>
    </source>
</evidence>
<dbReference type="GO" id="GO:0004803">
    <property type="term" value="F:transposase activity"/>
    <property type="evidence" value="ECO:0007669"/>
    <property type="project" value="InterPro"/>
</dbReference>
<protein>
    <recommendedName>
        <fullName evidence="1">Transposase IS200-like domain-containing protein</fullName>
    </recommendedName>
</protein>
<dbReference type="Gene3D" id="3.30.70.1290">
    <property type="entry name" value="Transposase IS200-like"/>
    <property type="match status" value="1"/>
</dbReference>
<dbReference type="SUPFAM" id="SSF143422">
    <property type="entry name" value="Transposase IS200-like"/>
    <property type="match status" value="1"/>
</dbReference>
<dbReference type="PANTHER" id="PTHR34322">
    <property type="entry name" value="TRANSPOSASE, Y1_TNP DOMAIN-CONTAINING"/>
    <property type="match status" value="1"/>
</dbReference>
<reference evidence="2" key="1">
    <citation type="journal article" date="2015" name="Nature">
        <title>Complex archaea that bridge the gap between prokaryotes and eukaryotes.</title>
        <authorList>
            <person name="Spang A."/>
            <person name="Saw J.H."/>
            <person name="Jorgensen S.L."/>
            <person name="Zaremba-Niedzwiedzka K."/>
            <person name="Martijn J."/>
            <person name="Lind A.E."/>
            <person name="van Eijk R."/>
            <person name="Schleper C."/>
            <person name="Guy L."/>
            <person name="Ettema T.J."/>
        </authorList>
    </citation>
    <scope>NUCLEOTIDE SEQUENCE</scope>
</reference>
<feature type="domain" description="Transposase IS200-like" evidence="1">
    <location>
        <begin position="9"/>
        <end position="124"/>
    </location>
</feature>
<dbReference type="GO" id="GO:0003677">
    <property type="term" value="F:DNA binding"/>
    <property type="evidence" value="ECO:0007669"/>
    <property type="project" value="InterPro"/>
</dbReference>
<sequence length="236" mass="27405">MARLPRIVIPNQPLHIMHRGNNRQAIFEANEDLIRIKEDIKFALEKSDCKLHAYVIMTNHLHLLITPESKEQLAVFMQAMANRYVRYFNATRNRTGTIWEGRYKSCLVESDQYLFTLYKYIEMNPIKANMVTSLEDYLWSSYGHNALGIVDELISEHSLYLALSDDVQSRCDKYKDLFERLDLTKQNDRVTQATVRGEVYGSSVFHQQIEKLISRPTLLSAHGGDRKSVEYKNQAG</sequence>
<dbReference type="SMART" id="SM01321">
    <property type="entry name" value="Y1_Tnp"/>
    <property type="match status" value="1"/>
</dbReference>
<proteinExistence type="predicted"/>
<dbReference type="InterPro" id="IPR036515">
    <property type="entry name" value="Transposase_17_sf"/>
</dbReference>
<dbReference type="Pfam" id="PF01797">
    <property type="entry name" value="Y1_Tnp"/>
    <property type="match status" value="1"/>
</dbReference>
<organism evidence="2">
    <name type="scientific">marine sediment metagenome</name>
    <dbReference type="NCBI Taxonomy" id="412755"/>
    <lineage>
        <taxon>unclassified sequences</taxon>
        <taxon>metagenomes</taxon>
        <taxon>ecological metagenomes</taxon>
    </lineage>
</organism>
<dbReference type="InterPro" id="IPR002686">
    <property type="entry name" value="Transposase_17"/>
</dbReference>
<name>A0A0F9QL44_9ZZZZ</name>
<accession>A0A0F9QL44</accession>
<gene>
    <name evidence="2" type="ORF">LCGC14_0760670</name>
</gene>
<dbReference type="EMBL" id="LAZR01001875">
    <property type="protein sequence ID" value="KKN37722.1"/>
    <property type="molecule type" value="Genomic_DNA"/>
</dbReference>
<dbReference type="PANTHER" id="PTHR34322:SF2">
    <property type="entry name" value="TRANSPOSASE IS200-LIKE DOMAIN-CONTAINING PROTEIN"/>
    <property type="match status" value="1"/>
</dbReference>
<comment type="caution">
    <text evidence="2">The sequence shown here is derived from an EMBL/GenBank/DDBJ whole genome shotgun (WGS) entry which is preliminary data.</text>
</comment>
<dbReference type="GO" id="GO:0006313">
    <property type="term" value="P:DNA transposition"/>
    <property type="evidence" value="ECO:0007669"/>
    <property type="project" value="InterPro"/>
</dbReference>
<evidence type="ECO:0000259" key="1">
    <source>
        <dbReference type="SMART" id="SM01321"/>
    </source>
</evidence>
<dbReference type="AlphaFoldDB" id="A0A0F9QL44"/>